<gene>
    <name evidence="2" type="ORF">SAMN05661096_04001</name>
</gene>
<accession>A0A1X7LHS4</accession>
<sequence length="196" mass="23410">MLTFSIKHQDHYSRGELLLRTFFGFIYIAIPHLFLLFFMGLWGAILGFIAFLVVLFTGRYPQSFFEYQVKLIRWNTRVSARLFNLVDDYPPFGLDAQDDYVKVDVQYPERISRGLVLLRLFFGPIYVIIPHAFILFFRFIWTQILVFIAWWVVLFTGEFPKSWHEFIVGTLRWQTRVNLYMSYMTDVYPPFSGKPL</sequence>
<keyword evidence="1" id="KW-1133">Transmembrane helix</keyword>
<reference evidence="3" key="1">
    <citation type="submission" date="2017-04" db="EMBL/GenBank/DDBJ databases">
        <authorList>
            <person name="Varghese N."/>
            <person name="Submissions S."/>
        </authorList>
    </citation>
    <scope>NUCLEOTIDE SEQUENCE [LARGE SCALE GENOMIC DNA]</scope>
    <source>
        <strain evidence="3">DSM 4125</strain>
    </source>
</reference>
<dbReference type="InterPro" id="IPR025498">
    <property type="entry name" value="DUF4389"/>
</dbReference>
<proteinExistence type="predicted"/>
<keyword evidence="1" id="KW-0472">Membrane</keyword>
<evidence type="ECO:0000313" key="3">
    <source>
        <dbReference type="Proteomes" id="UP000193804"/>
    </source>
</evidence>
<dbReference type="Pfam" id="PF14333">
    <property type="entry name" value="DUF4389"/>
    <property type="match status" value="2"/>
</dbReference>
<protein>
    <recommendedName>
        <fullName evidence="4">DUF4389 domain-containing protein</fullName>
    </recommendedName>
</protein>
<keyword evidence="3" id="KW-1185">Reference proteome</keyword>
<dbReference type="EMBL" id="FXAW01000012">
    <property type="protein sequence ID" value="SMG52739.1"/>
    <property type="molecule type" value="Genomic_DNA"/>
</dbReference>
<dbReference type="RefSeq" id="WP_085519118.1">
    <property type="nucleotide sequence ID" value="NZ_FXAW01000012.1"/>
</dbReference>
<dbReference type="OrthoDB" id="156718at2"/>
<dbReference type="AlphaFoldDB" id="A0A1X7LHS4"/>
<evidence type="ECO:0000313" key="2">
    <source>
        <dbReference type="EMBL" id="SMG52739.1"/>
    </source>
</evidence>
<dbReference type="STRING" id="1028.SAMN05661096_04001"/>
<keyword evidence="1" id="KW-0812">Transmembrane</keyword>
<evidence type="ECO:0008006" key="4">
    <source>
        <dbReference type="Google" id="ProtNLM"/>
    </source>
</evidence>
<feature type="transmembrane region" description="Helical" evidence="1">
    <location>
        <begin position="140"/>
        <end position="157"/>
    </location>
</feature>
<feature type="transmembrane region" description="Helical" evidence="1">
    <location>
        <begin position="41"/>
        <end position="60"/>
    </location>
</feature>
<name>A0A1X7LHS4_9BACT</name>
<evidence type="ECO:0000256" key="1">
    <source>
        <dbReference type="SAM" id="Phobius"/>
    </source>
</evidence>
<feature type="transmembrane region" description="Helical" evidence="1">
    <location>
        <begin position="116"/>
        <end position="134"/>
    </location>
</feature>
<organism evidence="2 3">
    <name type="scientific">Marivirga sericea</name>
    <dbReference type="NCBI Taxonomy" id="1028"/>
    <lineage>
        <taxon>Bacteria</taxon>
        <taxon>Pseudomonadati</taxon>
        <taxon>Bacteroidota</taxon>
        <taxon>Cytophagia</taxon>
        <taxon>Cytophagales</taxon>
        <taxon>Marivirgaceae</taxon>
        <taxon>Marivirga</taxon>
    </lineage>
</organism>
<dbReference type="Proteomes" id="UP000193804">
    <property type="component" value="Unassembled WGS sequence"/>
</dbReference>